<gene>
    <name evidence="2" type="ORF">F511_44416</name>
</gene>
<accession>A0A2Z7DBM7</accession>
<proteinExistence type="predicted"/>
<evidence type="ECO:0000313" key="2">
    <source>
        <dbReference type="EMBL" id="KZV54676.1"/>
    </source>
</evidence>
<name>A0A2Z7DBM7_9LAMI</name>
<feature type="region of interest" description="Disordered" evidence="1">
    <location>
        <begin position="44"/>
        <end position="83"/>
    </location>
</feature>
<dbReference type="Proteomes" id="UP000250235">
    <property type="component" value="Unassembled WGS sequence"/>
</dbReference>
<evidence type="ECO:0000256" key="1">
    <source>
        <dbReference type="SAM" id="MobiDB-lite"/>
    </source>
</evidence>
<evidence type="ECO:0000313" key="3">
    <source>
        <dbReference type="Proteomes" id="UP000250235"/>
    </source>
</evidence>
<protein>
    <submittedName>
        <fullName evidence="2">Uncharacterized protein</fullName>
    </submittedName>
</protein>
<reference evidence="2 3" key="1">
    <citation type="journal article" date="2015" name="Proc. Natl. Acad. Sci. U.S.A.">
        <title>The resurrection genome of Boea hygrometrica: A blueprint for survival of dehydration.</title>
        <authorList>
            <person name="Xiao L."/>
            <person name="Yang G."/>
            <person name="Zhang L."/>
            <person name="Yang X."/>
            <person name="Zhao S."/>
            <person name="Ji Z."/>
            <person name="Zhou Q."/>
            <person name="Hu M."/>
            <person name="Wang Y."/>
            <person name="Chen M."/>
            <person name="Xu Y."/>
            <person name="Jin H."/>
            <person name="Xiao X."/>
            <person name="Hu G."/>
            <person name="Bao F."/>
            <person name="Hu Y."/>
            <person name="Wan P."/>
            <person name="Li L."/>
            <person name="Deng X."/>
            <person name="Kuang T."/>
            <person name="Xiang C."/>
            <person name="Zhu J.K."/>
            <person name="Oliver M.J."/>
            <person name="He Y."/>
        </authorList>
    </citation>
    <scope>NUCLEOTIDE SEQUENCE [LARGE SCALE GENOMIC DNA]</scope>
    <source>
        <strain evidence="3">cv. XS01</strain>
    </source>
</reference>
<keyword evidence="3" id="KW-1185">Reference proteome</keyword>
<organism evidence="2 3">
    <name type="scientific">Dorcoceras hygrometricum</name>
    <dbReference type="NCBI Taxonomy" id="472368"/>
    <lineage>
        <taxon>Eukaryota</taxon>
        <taxon>Viridiplantae</taxon>
        <taxon>Streptophyta</taxon>
        <taxon>Embryophyta</taxon>
        <taxon>Tracheophyta</taxon>
        <taxon>Spermatophyta</taxon>
        <taxon>Magnoliopsida</taxon>
        <taxon>eudicotyledons</taxon>
        <taxon>Gunneridae</taxon>
        <taxon>Pentapetalae</taxon>
        <taxon>asterids</taxon>
        <taxon>lamiids</taxon>
        <taxon>Lamiales</taxon>
        <taxon>Gesneriaceae</taxon>
        <taxon>Didymocarpoideae</taxon>
        <taxon>Trichosporeae</taxon>
        <taxon>Loxocarpinae</taxon>
        <taxon>Dorcoceras</taxon>
    </lineage>
</organism>
<dbReference type="AlphaFoldDB" id="A0A2Z7DBM7"/>
<dbReference type="EMBL" id="KQ989389">
    <property type="protein sequence ID" value="KZV54676.1"/>
    <property type="molecule type" value="Genomic_DNA"/>
</dbReference>
<sequence length="196" mass="22826">MKRFVADRKRAESDELSAIEKMSKMEQYGTPKLVQHMTSKLIQLRAEISTKETSSEQNSSQSSHEGKDGIGYQRPENPKPSWLKNRLEKDKAKVGSKYFVQHQPWRNSRKAKSGWRKTQPKRDLYGQHMKSKLNISHFNYAQTLKDTYTGKTVKIDSDLVIYRTILVRTFQVVTICRVDKSEVLVVLISPHYSKRH</sequence>